<dbReference type="AlphaFoldDB" id="A0A2U8DZ49"/>
<evidence type="ECO:0000313" key="3">
    <source>
        <dbReference type="EMBL" id="AWI07908.1"/>
    </source>
</evidence>
<feature type="region of interest" description="Disordered" evidence="1">
    <location>
        <begin position="239"/>
        <end position="268"/>
    </location>
</feature>
<name>A0A2U8DZ49_9BACT</name>
<keyword evidence="4" id="KW-1185">Reference proteome</keyword>
<proteinExistence type="predicted"/>
<feature type="compositionally biased region" description="Pro residues" evidence="1">
    <location>
        <begin position="176"/>
        <end position="185"/>
    </location>
</feature>
<feature type="region of interest" description="Disordered" evidence="1">
    <location>
        <begin position="99"/>
        <end position="131"/>
    </location>
</feature>
<accession>A0A2U8DZ49</accession>
<sequence>MYNNKQSHMPPPLKERPSSLLEAAPPSRRKSRYALLETGDPADRRRTIGLGIVLTIGVWLLCLFLFNLLITHLDRQHTSNTGDIATPKPTFDIELQPEEFLLPKPPPPPPQNFVETNPDAPENIPDKTDNFGAHNQQAAQETPTPGGKSDRPAIEGQDEIDSTQIVDGDLRQQPIIIPPPPPPTPELKESSSVTEVTPAQREQNPLSGEQKIQGDSETGYGMNEYKLPEVLKDITPDATERTEGLPDAPLITGVPQTTQPQIDPKRPQPRITLNRQKVRPAIFKENKFGTQNIGAMAYDAKWSNYGQYLQKLIDTVQIQFEDLNEKSRFWPPTGTKVTVRFILDSEGKIAEIVEADGNGGSQATNICMSAITDRAPYGKWTDDMIAILGEKQEMTFTFYYGRP</sequence>
<evidence type="ECO:0000313" key="4">
    <source>
        <dbReference type="Proteomes" id="UP000244896"/>
    </source>
</evidence>
<feature type="region of interest" description="Disordered" evidence="1">
    <location>
        <begin position="1"/>
        <end position="36"/>
    </location>
</feature>
<feature type="region of interest" description="Disordered" evidence="1">
    <location>
        <begin position="172"/>
        <end position="221"/>
    </location>
</feature>
<dbReference type="Proteomes" id="UP000244896">
    <property type="component" value="Chromosome"/>
</dbReference>
<keyword evidence="2" id="KW-1133">Transmembrane helix</keyword>
<feature type="transmembrane region" description="Helical" evidence="2">
    <location>
        <begin position="48"/>
        <end position="70"/>
    </location>
</feature>
<dbReference type="EMBL" id="CP023004">
    <property type="protein sequence ID" value="AWI07908.1"/>
    <property type="molecule type" value="Genomic_DNA"/>
</dbReference>
<dbReference type="KEGG" id="elut:CKA38_00330"/>
<evidence type="ECO:0000256" key="2">
    <source>
        <dbReference type="SAM" id="Phobius"/>
    </source>
</evidence>
<evidence type="ECO:0008006" key="5">
    <source>
        <dbReference type="Google" id="ProtNLM"/>
    </source>
</evidence>
<keyword evidence="2" id="KW-0812">Transmembrane</keyword>
<reference evidence="3 4" key="1">
    <citation type="journal article" date="2018" name="Syst. Appl. Microbiol.">
        <title>Ereboglobus luteus gen. nov. sp. nov. from cockroach guts, and new insights into the oxygen relationship of the genera Opitutus and Didymococcus (Verrucomicrobia: Opitutaceae).</title>
        <authorList>
            <person name="Tegtmeier D."/>
            <person name="Belitz A."/>
            <person name="Radek R."/>
            <person name="Heimerl T."/>
            <person name="Brune A."/>
        </authorList>
    </citation>
    <scope>NUCLEOTIDE SEQUENCE [LARGE SCALE GENOMIC DNA]</scope>
    <source>
        <strain evidence="3 4">Ho45</strain>
    </source>
</reference>
<organism evidence="3 4">
    <name type="scientific">Ereboglobus luteus</name>
    <dbReference type="NCBI Taxonomy" id="1796921"/>
    <lineage>
        <taxon>Bacteria</taxon>
        <taxon>Pseudomonadati</taxon>
        <taxon>Verrucomicrobiota</taxon>
        <taxon>Opitutia</taxon>
        <taxon>Opitutales</taxon>
        <taxon>Opitutaceae</taxon>
        <taxon>Ereboglobus</taxon>
    </lineage>
</organism>
<keyword evidence="2" id="KW-0472">Membrane</keyword>
<protein>
    <recommendedName>
        <fullName evidence="5">TonB C-terminal domain-containing protein</fullName>
    </recommendedName>
</protein>
<gene>
    <name evidence="3" type="ORF">CKA38_00330</name>
</gene>
<evidence type="ECO:0000256" key="1">
    <source>
        <dbReference type="SAM" id="MobiDB-lite"/>
    </source>
</evidence>
<feature type="compositionally biased region" description="Polar residues" evidence="1">
    <location>
        <begin position="190"/>
        <end position="207"/>
    </location>
</feature>